<proteinExistence type="predicted"/>
<keyword evidence="2" id="KW-1185">Reference proteome</keyword>
<evidence type="ECO:0000313" key="2">
    <source>
        <dbReference type="Proteomes" id="UP000029733"/>
    </source>
</evidence>
<gene>
    <name evidence="1" type="ORF">LS71_002650</name>
</gene>
<dbReference type="STRING" id="1677920.LS71_05560"/>
<comment type="caution">
    <text evidence="1">The sequence shown here is derived from an EMBL/GenBank/DDBJ whole genome shotgun (WGS) entry which is preliminary data.</text>
</comment>
<dbReference type="OrthoDB" id="5324429at2"/>
<dbReference type="AlphaFoldDB" id="A0A4U8TEA0"/>
<evidence type="ECO:0008006" key="3">
    <source>
        <dbReference type="Google" id="ProtNLM"/>
    </source>
</evidence>
<name>A0A4U8TEA0_9HELI</name>
<reference evidence="1 2" key="1">
    <citation type="journal article" date="2014" name="Genome Announc.">
        <title>Draft genome sequences of eight enterohepatic helicobacter species isolated from both laboratory and wild rodents.</title>
        <authorList>
            <person name="Sheh A."/>
            <person name="Shen Z."/>
            <person name="Fox J.G."/>
        </authorList>
    </citation>
    <scope>NUCLEOTIDE SEQUENCE [LARGE SCALE GENOMIC DNA]</scope>
    <source>
        <strain evidence="1 2">MIT 09-6949</strain>
    </source>
</reference>
<sequence length="158" mass="16812">MMHGEARIYLGTIVEVKGALVKVQYTDTQSDFVPYLQTASGFKTHFTPPQVDEVVVLFKLGKLGFVLGSILPTSLQSQIDTQSEVITYEDGTSISYKNGVIEIKSLKELNIKCTSAKIEADSIELGGEGALGVVTGACVCAFTGAPHADVSLKVKAAK</sequence>
<dbReference type="InterPro" id="IPR037026">
    <property type="entry name" value="Vgr_OB-fold_dom_sf"/>
</dbReference>
<dbReference type="EMBL" id="JRPR02000001">
    <property type="protein sequence ID" value="TLD97658.1"/>
    <property type="molecule type" value="Genomic_DNA"/>
</dbReference>
<organism evidence="1 2">
    <name type="scientific">Helicobacter jaachi</name>
    <dbReference type="NCBI Taxonomy" id="1677920"/>
    <lineage>
        <taxon>Bacteria</taxon>
        <taxon>Pseudomonadati</taxon>
        <taxon>Campylobacterota</taxon>
        <taxon>Epsilonproteobacteria</taxon>
        <taxon>Campylobacterales</taxon>
        <taxon>Helicobacteraceae</taxon>
        <taxon>Helicobacter</taxon>
    </lineage>
</organism>
<dbReference type="Proteomes" id="UP000029733">
    <property type="component" value="Unassembled WGS sequence"/>
</dbReference>
<accession>A0A4U8TEA0</accession>
<protein>
    <recommendedName>
        <fullName evidence="3">Phage baseplate assembly protein V</fullName>
    </recommendedName>
</protein>
<dbReference type="Gene3D" id="2.40.50.230">
    <property type="entry name" value="Gp5 N-terminal domain"/>
    <property type="match status" value="1"/>
</dbReference>
<evidence type="ECO:0000313" key="1">
    <source>
        <dbReference type="EMBL" id="TLD97658.1"/>
    </source>
</evidence>